<comment type="caution">
    <text evidence="4">The sequence shown here is derived from an EMBL/GenBank/DDBJ whole genome shotgun (WGS) entry which is preliminary data.</text>
</comment>
<sequence length="167" mass="18257">MDQYLTIQFASVAVFVLLMLTAAVSDLLTMTIPNRLTIALAGLGIIFALLQRRPIDEVGSNILVGFATLVVLCVPFYFRWMGGGDVKLIAAIALWLGFSQEFVTFLTLTAIFGGFLTLGLVTLRQIPVPAAILQLEWCDRLYSRQQMIPYGIAIALAAAITVFQTVL</sequence>
<feature type="transmembrane region" description="Helical" evidence="2">
    <location>
        <begin position="62"/>
        <end position="82"/>
    </location>
</feature>
<dbReference type="Pfam" id="PF01478">
    <property type="entry name" value="Peptidase_A24"/>
    <property type="match status" value="1"/>
</dbReference>
<dbReference type="Gene3D" id="1.20.120.1220">
    <property type="match status" value="1"/>
</dbReference>
<evidence type="ECO:0000256" key="2">
    <source>
        <dbReference type="SAM" id="Phobius"/>
    </source>
</evidence>
<dbReference type="Proteomes" id="UP000403266">
    <property type="component" value="Unassembled WGS sequence"/>
</dbReference>
<feature type="transmembrane region" description="Helical" evidence="2">
    <location>
        <begin position="32"/>
        <end position="50"/>
    </location>
</feature>
<feature type="transmembrane region" description="Helical" evidence="2">
    <location>
        <begin position="102"/>
        <end position="126"/>
    </location>
</feature>
<evidence type="ECO:0000256" key="1">
    <source>
        <dbReference type="ARBA" id="ARBA00005801"/>
    </source>
</evidence>
<keyword evidence="5" id="KW-1185">Reference proteome</keyword>
<proteinExistence type="inferred from homology"/>
<dbReference type="AlphaFoldDB" id="A0A5N7MCY8"/>
<organism evidence="4 5">
    <name type="scientific">Microvirga tunisiensis</name>
    <dbReference type="NCBI Taxonomy" id="2108360"/>
    <lineage>
        <taxon>Bacteria</taxon>
        <taxon>Pseudomonadati</taxon>
        <taxon>Pseudomonadota</taxon>
        <taxon>Alphaproteobacteria</taxon>
        <taxon>Hyphomicrobiales</taxon>
        <taxon>Methylobacteriaceae</taxon>
        <taxon>Microvirga</taxon>
    </lineage>
</organism>
<feature type="domain" description="Prepilin type IV endopeptidase peptidase" evidence="3">
    <location>
        <begin position="14"/>
        <end position="117"/>
    </location>
</feature>
<reference evidence="4 5" key="1">
    <citation type="journal article" date="2019" name="Syst. Appl. Microbiol.">
        <title>Microvirga tunisiensis sp. nov., a root nodule symbiotic bacterium isolated from Lupinus micranthus and L. luteus grown in Northern Tunisia.</title>
        <authorList>
            <person name="Msaddak A."/>
            <person name="Rejili M."/>
            <person name="Duran D."/>
            <person name="Mars M."/>
            <person name="Palacios J.M."/>
            <person name="Ruiz-Argueso T."/>
            <person name="Rey L."/>
            <person name="Imperial J."/>
        </authorList>
    </citation>
    <scope>NUCLEOTIDE SEQUENCE [LARGE SCALE GENOMIC DNA]</scope>
    <source>
        <strain evidence="4 5">Lmie10</strain>
    </source>
</reference>
<protein>
    <submittedName>
        <fullName evidence="4">Peptidase</fullName>
    </submittedName>
</protein>
<dbReference type="RefSeq" id="WP_152709047.1">
    <property type="nucleotide sequence ID" value="NZ_VOSJ01000047.1"/>
</dbReference>
<keyword evidence="2" id="KW-0812">Transmembrane</keyword>
<dbReference type="PANTHER" id="PTHR30487:SF0">
    <property type="entry name" value="PREPILIN LEADER PEPTIDASE_N-METHYLTRANSFERASE-RELATED"/>
    <property type="match status" value="1"/>
</dbReference>
<name>A0A5N7MCY8_9HYPH</name>
<accession>A0A5N7MCY8</accession>
<evidence type="ECO:0000313" key="4">
    <source>
        <dbReference type="EMBL" id="MPR24139.1"/>
    </source>
</evidence>
<dbReference type="GO" id="GO:0006465">
    <property type="term" value="P:signal peptide processing"/>
    <property type="evidence" value="ECO:0007669"/>
    <property type="project" value="TreeGrafter"/>
</dbReference>
<feature type="transmembrane region" description="Helical" evidence="2">
    <location>
        <begin position="147"/>
        <end position="166"/>
    </location>
</feature>
<dbReference type="InterPro" id="IPR000045">
    <property type="entry name" value="Prepilin_IV_endopep_pep"/>
</dbReference>
<keyword evidence="2" id="KW-0472">Membrane</keyword>
<gene>
    <name evidence="4" type="ORF">FS320_02585</name>
</gene>
<dbReference type="GO" id="GO:0004190">
    <property type="term" value="F:aspartic-type endopeptidase activity"/>
    <property type="evidence" value="ECO:0007669"/>
    <property type="project" value="InterPro"/>
</dbReference>
<comment type="similarity">
    <text evidence="1">Belongs to the peptidase A24 family.</text>
</comment>
<evidence type="ECO:0000313" key="5">
    <source>
        <dbReference type="Proteomes" id="UP000403266"/>
    </source>
</evidence>
<keyword evidence="2" id="KW-1133">Transmembrane helix</keyword>
<dbReference type="GO" id="GO:0005886">
    <property type="term" value="C:plasma membrane"/>
    <property type="evidence" value="ECO:0007669"/>
    <property type="project" value="TreeGrafter"/>
</dbReference>
<dbReference type="EMBL" id="VOSK01000003">
    <property type="protein sequence ID" value="MPR24139.1"/>
    <property type="molecule type" value="Genomic_DNA"/>
</dbReference>
<evidence type="ECO:0000259" key="3">
    <source>
        <dbReference type="Pfam" id="PF01478"/>
    </source>
</evidence>
<dbReference type="OrthoDB" id="5329005at2"/>
<dbReference type="InterPro" id="IPR050882">
    <property type="entry name" value="Prepilin_peptidase/N-MTase"/>
</dbReference>
<dbReference type="PANTHER" id="PTHR30487">
    <property type="entry name" value="TYPE 4 PREPILIN-LIKE PROTEINS LEADER PEPTIDE-PROCESSING ENZYME"/>
    <property type="match status" value="1"/>
</dbReference>